<accession>A0ABW0S883</accession>
<keyword evidence="3 4" id="KW-0408">Iron</keyword>
<evidence type="ECO:0000256" key="3">
    <source>
        <dbReference type="ARBA" id="ARBA00023004"/>
    </source>
</evidence>
<comment type="caution">
    <text evidence="6">The sequence shown here is derived from an EMBL/GenBank/DDBJ whole genome shotgun (WGS) entry which is preliminary data.</text>
</comment>
<evidence type="ECO:0000313" key="7">
    <source>
        <dbReference type="Proteomes" id="UP001596056"/>
    </source>
</evidence>
<sequence>MRRALTALGALALVGAGVAWWLTAPDPLPEEELAALQGDAARGRTIFAAAGCASCHVAPDSPTTDAPVLAGGQRFVTQFGTFVAPNISPSPQGVGDWTDAQVMNAVLRGVSPEGRHYYPAFPWNAYNKADPQDVADLVAHLRTLPPSDAESLPHEVPFPFNIRRSLGGWKLLFMQTDWVIAGDLTPEQERGRYLVEALGHCGECHTPRNILGGLRTSAWLSGAPDPSGTGHNPNITPAGLQWSEADIVAMLQSGFTPDFDVVGGEMSEVVANTAQLTDEDRQAIAAYLKAVPPIESAAPEPGTGDSTAEE</sequence>
<feature type="domain" description="Cytochrome c" evidence="5">
    <location>
        <begin position="38"/>
        <end position="292"/>
    </location>
</feature>
<dbReference type="Proteomes" id="UP001596056">
    <property type="component" value="Unassembled WGS sequence"/>
</dbReference>
<dbReference type="RefSeq" id="WP_209837465.1">
    <property type="nucleotide sequence ID" value="NZ_JAGGJP010000001.1"/>
</dbReference>
<keyword evidence="7" id="KW-1185">Reference proteome</keyword>
<name>A0ABW0S883_9RHOB</name>
<evidence type="ECO:0000313" key="6">
    <source>
        <dbReference type="EMBL" id="MFC5565107.1"/>
    </source>
</evidence>
<dbReference type="Pfam" id="PF00034">
    <property type="entry name" value="Cytochrom_C"/>
    <property type="match status" value="1"/>
</dbReference>
<dbReference type="Pfam" id="PF13442">
    <property type="entry name" value="Cytochrome_CBB3"/>
    <property type="match status" value="1"/>
</dbReference>
<dbReference type="InterPro" id="IPR009056">
    <property type="entry name" value="Cyt_c-like_dom"/>
</dbReference>
<dbReference type="PROSITE" id="PS51007">
    <property type="entry name" value="CYTC"/>
    <property type="match status" value="1"/>
</dbReference>
<evidence type="ECO:0000256" key="4">
    <source>
        <dbReference type="PROSITE-ProRule" id="PRU00433"/>
    </source>
</evidence>
<dbReference type="SUPFAM" id="SSF46626">
    <property type="entry name" value="Cytochrome c"/>
    <property type="match status" value="2"/>
</dbReference>
<reference evidence="7" key="1">
    <citation type="journal article" date="2019" name="Int. J. Syst. Evol. Microbiol.">
        <title>The Global Catalogue of Microorganisms (GCM) 10K type strain sequencing project: providing services to taxonomists for standard genome sequencing and annotation.</title>
        <authorList>
            <consortium name="The Broad Institute Genomics Platform"/>
            <consortium name="The Broad Institute Genome Sequencing Center for Infectious Disease"/>
            <person name="Wu L."/>
            <person name="Ma J."/>
        </authorList>
    </citation>
    <scope>NUCLEOTIDE SEQUENCE [LARGE SCALE GENOMIC DNA]</scope>
    <source>
        <strain evidence="7">KACC 11588</strain>
    </source>
</reference>
<evidence type="ECO:0000256" key="1">
    <source>
        <dbReference type="ARBA" id="ARBA00022617"/>
    </source>
</evidence>
<dbReference type="Gene3D" id="1.10.760.10">
    <property type="entry name" value="Cytochrome c-like domain"/>
    <property type="match status" value="2"/>
</dbReference>
<organism evidence="6 7">
    <name type="scientific">Rubellimicrobium aerolatum</name>
    <dbReference type="NCBI Taxonomy" id="490979"/>
    <lineage>
        <taxon>Bacteria</taxon>
        <taxon>Pseudomonadati</taxon>
        <taxon>Pseudomonadota</taxon>
        <taxon>Alphaproteobacteria</taxon>
        <taxon>Rhodobacterales</taxon>
        <taxon>Roseobacteraceae</taxon>
        <taxon>Rubellimicrobium</taxon>
    </lineage>
</organism>
<protein>
    <submittedName>
        <fullName evidence="6">Cytochrome c</fullName>
    </submittedName>
</protein>
<dbReference type="InterPro" id="IPR051459">
    <property type="entry name" value="Cytochrome_c-type_DH"/>
</dbReference>
<dbReference type="EMBL" id="JBHSNA010000001">
    <property type="protein sequence ID" value="MFC5565107.1"/>
    <property type="molecule type" value="Genomic_DNA"/>
</dbReference>
<dbReference type="PANTHER" id="PTHR35008">
    <property type="entry name" value="BLL4482 PROTEIN-RELATED"/>
    <property type="match status" value="1"/>
</dbReference>
<keyword evidence="2 4" id="KW-0479">Metal-binding</keyword>
<evidence type="ECO:0000259" key="5">
    <source>
        <dbReference type="PROSITE" id="PS51007"/>
    </source>
</evidence>
<keyword evidence="1 4" id="KW-0349">Heme</keyword>
<proteinExistence type="predicted"/>
<gene>
    <name evidence="6" type="ORF">ACFPOC_01565</name>
</gene>
<dbReference type="PANTHER" id="PTHR35008:SF8">
    <property type="entry name" value="ALCOHOL DEHYDROGENASE CYTOCHROME C SUBUNIT"/>
    <property type="match status" value="1"/>
</dbReference>
<evidence type="ECO:0000256" key="2">
    <source>
        <dbReference type="ARBA" id="ARBA00022723"/>
    </source>
</evidence>
<dbReference type="InterPro" id="IPR036909">
    <property type="entry name" value="Cyt_c-like_dom_sf"/>
</dbReference>